<keyword evidence="6 11" id="KW-0547">Nucleotide-binding</keyword>
<evidence type="ECO:0000256" key="9">
    <source>
        <dbReference type="ARBA" id="ARBA00023141"/>
    </source>
</evidence>
<dbReference type="GO" id="GO:0004765">
    <property type="term" value="F:shikimate kinase activity"/>
    <property type="evidence" value="ECO:0007669"/>
    <property type="project" value="UniProtKB-EC"/>
</dbReference>
<dbReference type="PRINTS" id="PR01100">
    <property type="entry name" value="SHIKIMTKNASE"/>
</dbReference>
<evidence type="ECO:0000256" key="8">
    <source>
        <dbReference type="ARBA" id="ARBA00022840"/>
    </source>
</evidence>
<dbReference type="PANTHER" id="PTHR21087:SF16">
    <property type="entry name" value="SHIKIMATE KINASE 1, CHLOROPLASTIC"/>
    <property type="match status" value="1"/>
</dbReference>
<proteinExistence type="inferred from homology"/>
<evidence type="ECO:0000256" key="6">
    <source>
        <dbReference type="ARBA" id="ARBA00022741"/>
    </source>
</evidence>
<feature type="binding site" evidence="11">
    <location>
        <position position="69"/>
    </location>
    <ligand>
        <name>substrate</name>
    </ligand>
</feature>
<comment type="pathway">
    <text evidence="1 11">Metabolic intermediate biosynthesis; chorismate biosynthesis; chorismate from D-erythrose 4-phosphate and phosphoenolpyruvate: step 5/7.</text>
</comment>
<dbReference type="Proteomes" id="UP001427805">
    <property type="component" value="Unassembled WGS sequence"/>
</dbReference>
<evidence type="ECO:0000313" key="13">
    <source>
        <dbReference type="Proteomes" id="UP001427805"/>
    </source>
</evidence>
<evidence type="ECO:0000256" key="3">
    <source>
        <dbReference type="ARBA" id="ARBA00012154"/>
    </source>
</evidence>
<name>A0ABV0B460_9SPHN</name>
<dbReference type="InterPro" id="IPR031322">
    <property type="entry name" value="Shikimate/glucono_kinase"/>
</dbReference>
<dbReference type="EMBL" id="JBDIZK010000002">
    <property type="protein sequence ID" value="MEN3746369.1"/>
    <property type="molecule type" value="Genomic_DNA"/>
</dbReference>
<keyword evidence="7 11" id="KW-0418">Kinase</keyword>
<comment type="caution">
    <text evidence="11">Lacks conserved residue(s) required for the propagation of feature annotation.</text>
</comment>
<keyword evidence="13" id="KW-1185">Reference proteome</keyword>
<evidence type="ECO:0000313" key="12">
    <source>
        <dbReference type="EMBL" id="MEN3746369.1"/>
    </source>
</evidence>
<feature type="binding site" evidence="11">
    <location>
        <begin position="23"/>
        <end position="28"/>
    </location>
    <ligand>
        <name>ATP</name>
        <dbReference type="ChEBI" id="CHEBI:30616"/>
    </ligand>
</feature>
<evidence type="ECO:0000256" key="2">
    <source>
        <dbReference type="ARBA" id="ARBA00006997"/>
    </source>
</evidence>
<dbReference type="InterPro" id="IPR000623">
    <property type="entry name" value="Shikimate_kinase/TSH1"/>
</dbReference>
<comment type="cofactor">
    <cofactor evidence="11">
        <name>Mg(2+)</name>
        <dbReference type="ChEBI" id="CHEBI:18420"/>
    </cofactor>
    <text evidence="11">Binds 1 Mg(2+) ion per subunit.</text>
</comment>
<evidence type="ECO:0000256" key="10">
    <source>
        <dbReference type="ARBA" id="ARBA00048567"/>
    </source>
</evidence>
<evidence type="ECO:0000256" key="1">
    <source>
        <dbReference type="ARBA" id="ARBA00004842"/>
    </source>
</evidence>
<keyword evidence="4 11" id="KW-0028">Amino-acid biosynthesis</keyword>
<accession>A0ABV0B460</accession>
<dbReference type="SUPFAM" id="SSF52540">
    <property type="entry name" value="P-loop containing nucleoside triphosphate hydrolases"/>
    <property type="match status" value="1"/>
</dbReference>
<evidence type="ECO:0000256" key="5">
    <source>
        <dbReference type="ARBA" id="ARBA00022679"/>
    </source>
</evidence>
<dbReference type="Pfam" id="PF01202">
    <property type="entry name" value="SKI"/>
    <property type="match status" value="1"/>
</dbReference>
<feature type="binding site" evidence="11">
    <location>
        <position position="129"/>
    </location>
    <ligand>
        <name>ATP</name>
        <dbReference type="ChEBI" id="CHEBI:30616"/>
    </ligand>
</feature>
<comment type="catalytic activity">
    <reaction evidence="10 11">
        <text>shikimate + ATP = 3-phosphoshikimate + ADP + H(+)</text>
        <dbReference type="Rhea" id="RHEA:13121"/>
        <dbReference type="ChEBI" id="CHEBI:15378"/>
        <dbReference type="ChEBI" id="CHEBI:30616"/>
        <dbReference type="ChEBI" id="CHEBI:36208"/>
        <dbReference type="ChEBI" id="CHEBI:145989"/>
        <dbReference type="ChEBI" id="CHEBI:456216"/>
        <dbReference type="EC" id="2.7.1.71"/>
    </reaction>
</comment>
<keyword evidence="8 11" id="KW-0067">ATP-binding</keyword>
<dbReference type="Gene3D" id="3.40.50.300">
    <property type="entry name" value="P-loop containing nucleotide triphosphate hydrolases"/>
    <property type="match status" value="1"/>
</dbReference>
<dbReference type="InterPro" id="IPR027417">
    <property type="entry name" value="P-loop_NTPase"/>
</dbReference>
<dbReference type="PANTHER" id="PTHR21087">
    <property type="entry name" value="SHIKIMATE KINASE"/>
    <property type="match status" value="1"/>
</dbReference>
<gene>
    <name evidence="11" type="primary">aroK</name>
    <name evidence="12" type="ORF">TPR58_04255</name>
</gene>
<comment type="caution">
    <text evidence="12">The sequence shown here is derived from an EMBL/GenBank/DDBJ whole genome shotgun (WGS) entry which is preliminary data.</text>
</comment>
<dbReference type="HAMAP" id="MF_00109">
    <property type="entry name" value="Shikimate_kinase"/>
    <property type="match status" value="1"/>
</dbReference>
<evidence type="ECO:0000256" key="7">
    <source>
        <dbReference type="ARBA" id="ARBA00022777"/>
    </source>
</evidence>
<organism evidence="12 13">
    <name type="scientific">Sphingomonas rustica</name>
    <dbReference type="NCBI Taxonomy" id="3103142"/>
    <lineage>
        <taxon>Bacteria</taxon>
        <taxon>Pseudomonadati</taxon>
        <taxon>Pseudomonadota</taxon>
        <taxon>Alphaproteobacteria</taxon>
        <taxon>Sphingomonadales</taxon>
        <taxon>Sphingomonadaceae</taxon>
        <taxon>Sphingomonas</taxon>
    </lineage>
</organism>
<keyword evidence="11" id="KW-0963">Cytoplasm</keyword>
<dbReference type="InterPro" id="IPR023000">
    <property type="entry name" value="Shikimate_kinase_CS"/>
</dbReference>
<evidence type="ECO:0000256" key="4">
    <source>
        <dbReference type="ARBA" id="ARBA00022605"/>
    </source>
</evidence>
<feature type="binding site" evidence="11">
    <location>
        <position position="45"/>
    </location>
    <ligand>
        <name>substrate</name>
    </ligand>
</feature>
<sequence length="179" mass="19665">MLQTRPPDPRWSGKPIVLVGLMGAGKSTVGRRLAQRLDLPFVDADTEIETAAGMAITDIFDRFGEPYFRDGERRVIARLVDGTPKVIATGGGAFIQQQTRDLILDHAIAVWLDAEPAVLADRVRRRDTRPLLRGRDPEEILSELAAVRNPYYSLAPFRVKSVVAPHDATVNAILEAIGA</sequence>
<dbReference type="RefSeq" id="WP_346245373.1">
    <property type="nucleotide sequence ID" value="NZ_JBDIZK010000002.1"/>
</dbReference>
<comment type="subunit">
    <text evidence="11">Monomer.</text>
</comment>
<keyword evidence="11" id="KW-0460">Magnesium</keyword>
<feature type="binding site" evidence="11">
    <location>
        <position position="27"/>
    </location>
    <ligand>
        <name>Mg(2+)</name>
        <dbReference type="ChEBI" id="CHEBI:18420"/>
    </ligand>
</feature>
<dbReference type="NCBIfam" id="NF010552">
    <property type="entry name" value="PRK13946.1"/>
    <property type="match status" value="1"/>
</dbReference>
<comment type="subcellular location">
    <subcellularLocation>
        <location evidence="11">Cytoplasm</location>
    </subcellularLocation>
</comment>
<reference evidence="12 13" key="1">
    <citation type="submission" date="2024-05" db="EMBL/GenBank/DDBJ databases">
        <title>Sphingomonas sp. HF-S3 16S ribosomal RNA gene Genome sequencing and assembly.</title>
        <authorList>
            <person name="Lee H."/>
        </authorList>
    </citation>
    <scope>NUCLEOTIDE SEQUENCE [LARGE SCALE GENOMIC DNA]</scope>
    <source>
        <strain evidence="12 13">HF-S3</strain>
    </source>
</reference>
<feature type="binding site" evidence="11">
    <location>
        <position position="91"/>
    </location>
    <ligand>
        <name>substrate</name>
    </ligand>
</feature>
<protein>
    <recommendedName>
        <fullName evidence="3 11">Shikimate kinase</fullName>
        <shortName evidence="11">SK</shortName>
        <ecNumber evidence="3 11">2.7.1.71</ecNumber>
    </recommendedName>
</protein>
<comment type="similarity">
    <text evidence="2 11">Belongs to the shikimate kinase family.</text>
</comment>
<keyword evidence="11" id="KW-0479">Metal-binding</keyword>
<dbReference type="EC" id="2.7.1.71" evidence="3 11"/>
<dbReference type="PROSITE" id="PS01128">
    <property type="entry name" value="SHIKIMATE_KINASE"/>
    <property type="match status" value="1"/>
</dbReference>
<feature type="binding site" evidence="11">
    <location>
        <position position="148"/>
    </location>
    <ligand>
        <name>substrate</name>
    </ligand>
</feature>
<dbReference type="CDD" id="cd00464">
    <property type="entry name" value="SK"/>
    <property type="match status" value="1"/>
</dbReference>
<keyword evidence="5 11" id="KW-0808">Transferase</keyword>
<evidence type="ECO:0000256" key="11">
    <source>
        <dbReference type="HAMAP-Rule" id="MF_00109"/>
    </source>
</evidence>
<comment type="function">
    <text evidence="11">Catalyzes the specific phosphorylation of the 3-hydroxyl group of shikimic acid using ATP as a cosubstrate.</text>
</comment>
<keyword evidence="9 11" id="KW-0057">Aromatic amino acid biosynthesis</keyword>